<dbReference type="Gene3D" id="1.10.287.110">
    <property type="entry name" value="DnaJ domain"/>
    <property type="match status" value="1"/>
</dbReference>
<evidence type="ECO:0000256" key="1">
    <source>
        <dbReference type="ARBA" id="ARBA00022723"/>
    </source>
</evidence>
<dbReference type="InterPro" id="IPR001305">
    <property type="entry name" value="HSP_DnaJ_Cys-rich_dom"/>
</dbReference>
<accession>A0A2H0BRS2</accession>
<evidence type="ECO:0000256" key="2">
    <source>
        <dbReference type="ARBA" id="ARBA00022737"/>
    </source>
</evidence>
<comment type="caution">
    <text evidence="8">Lacks conserved residue(s) required for the propagation of feature annotation.</text>
</comment>
<evidence type="ECO:0000256" key="5">
    <source>
        <dbReference type="ARBA" id="ARBA00023186"/>
    </source>
</evidence>
<dbReference type="PANTHER" id="PTHR43096:SF52">
    <property type="entry name" value="DNAJ HOMOLOG 1, MITOCHONDRIAL-RELATED"/>
    <property type="match status" value="1"/>
</dbReference>
<feature type="zinc finger region" description="CR-type" evidence="9">
    <location>
        <begin position="146"/>
        <end position="228"/>
    </location>
</feature>
<sequence length="368" mass="39411">MTSPIMPKDYYATLGVSKEASEDEIKKAYRRLAHKHHPDKGGDAAKFKDASEAYEVLSDKQKRETYDRFGSAAFEQGAPGAGGPGFGGFGGFPGGGFGNVNVEDFGDLGDVLGEMFGFGGTRSRRERRGRDLEVAVELSFKDAAFGTKQEIRLYKQDVCSHCKGTGGEPDAKMNTCSECQGRGQVTQAQRTMFGTFQSAVTCPSCHGRGKKPDKVCTRCQGNAVERKEETLAVEIPPGMETGSVLKVPGKGEAPAGGGVQGDLYVKVRVKPDSFFNREGHNVHSQVTIPFSILALGGDIKVPTLDGDETLKVASGTPAGTHITIKGKGIPYLRSKGRGDHVVQVDADVPKKLSKEQKTLLEKLHDTGI</sequence>
<dbReference type="InterPro" id="IPR018253">
    <property type="entry name" value="DnaJ_domain_CS"/>
</dbReference>
<keyword evidence="1 8" id="KW-0479">Metal-binding</keyword>
<dbReference type="HAMAP" id="MF_01152">
    <property type="entry name" value="DnaJ"/>
    <property type="match status" value="1"/>
</dbReference>
<protein>
    <recommendedName>
        <fullName evidence="7 8">Chaperone protein DnaJ</fullName>
    </recommendedName>
</protein>
<dbReference type="CDD" id="cd06257">
    <property type="entry name" value="DnaJ"/>
    <property type="match status" value="1"/>
</dbReference>
<dbReference type="PANTHER" id="PTHR43096">
    <property type="entry name" value="DNAJ HOMOLOG 1, MITOCHONDRIAL-RELATED"/>
    <property type="match status" value="1"/>
</dbReference>
<evidence type="ECO:0000256" key="8">
    <source>
        <dbReference type="HAMAP-Rule" id="MF_01152"/>
    </source>
</evidence>
<evidence type="ECO:0000256" key="3">
    <source>
        <dbReference type="ARBA" id="ARBA00022771"/>
    </source>
</evidence>
<feature type="binding site" evidence="8">
    <location>
        <position position="205"/>
    </location>
    <ligand>
        <name>Zn(2+)</name>
        <dbReference type="ChEBI" id="CHEBI:29105"/>
        <label>2</label>
    </ligand>
</feature>
<feature type="domain" description="CR-type" evidence="11">
    <location>
        <begin position="146"/>
        <end position="228"/>
    </location>
</feature>
<dbReference type="InterPro" id="IPR001623">
    <property type="entry name" value="DnaJ_domain"/>
</dbReference>
<dbReference type="GO" id="GO:0042026">
    <property type="term" value="P:protein refolding"/>
    <property type="evidence" value="ECO:0007669"/>
    <property type="project" value="TreeGrafter"/>
</dbReference>
<dbReference type="Gene3D" id="2.10.230.10">
    <property type="entry name" value="Heat shock protein DnaJ, cysteine-rich domain"/>
    <property type="match status" value="1"/>
</dbReference>
<comment type="similarity">
    <text evidence="6 8">Belongs to the DnaJ family.</text>
</comment>
<dbReference type="NCBIfam" id="NF008035">
    <property type="entry name" value="PRK10767.1"/>
    <property type="match status" value="1"/>
</dbReference>
<name>A0A2H0BRS2_9BACT</name>
<feature type="binding site" evidence="8">
    <location>
        <position position="176"/>
    </location>
    <ligand>
        <name>Zn(2+)</name>
        <dbReference type="ChEBI" id="CHEBI:29105"/>
        <label>2</label>
    </ligand>
</feature>
<dbReference type="EMBL" id="PCSZ01000067">
    <property type="protein sequence ID" value="PIP60375.1"/>
    <property type="molecule type" value="Genomic_DNA"/>
</dbReference>
<dbReference type="PROSITE" id="PS51188">
    <property type="entry name" value="ZF_CR"/>
    <property type="match status" value="1"/>
</dbReference>
<dbReference type="GO" id="GO:0005524">
    <property type="term" value="F:ATP binding"/>
    <property type="evidence" value="ECO:0007669"/>
    <property type="project" value="InterPro"/>
</dbReference>
<dbReference type="GO" id="GO:0031072">
    <property type="term" value="F:heat shock protein binding"/>
    <property type="evidence" value="ECO:0007669"/>
    <property type="project" value="InterPro"/>
</dbReference>
<comment type="subcellular location">
    <subcellularLocation>
        <location evidence="8">Cytoplasm</location>
    </subcellularLocation>
</comment>
<dbReference type="Proteomes" id="UP000231581">
    <property type="component" value="Unassembled WGS sequence"/>
</dbReference>
<dbReference type="PRINTS" id="PR00625">
    <property type="entry name" value="JDOMAIN"/>
</dbReference>
<dbReference type="SUPFAM" id="SSF46565">
    <property type="entry name" value="Chaperone J-domain"/>
    <property type="match status" value="1"/>
</dbReference>
<comment type="domain">
    <text evidence="8">The J domain is necessary and sufficient to stimulate DnaK ATPase activity. Zinc center 1 plays an important role in the autonomous, DnaK-independent chaperone activity of DnaJ. Zinc center 2 is essential for interaction with DnaK and for DnaJ activity.</text>
</comment>
<gene>
    <name evidence="8 12" type="primary">dnaJ</name>
    <name evidence="12" type="ORF">COX00_03565</name>
</gene>
<evidence type="ECO:0000313" key="13">
    <source>
        <dbReference type="Proteomes" id="UP000231581"/>
    </source>
</evidence>
<keyword evidence="5 8" id="KW-0143">Chaperone</keyword>
<dbReference type="NCBIfam" id="TIGR02349">
    <property type="entry name" value="DnaJ_bact"/>
    <property type="match status" value="1"/>
</dbReference>
<comment type="function">
    <text evidence="8">Participates actively in the response to hyperosmotic and heat shock by preventing the aggregation of stress-denatured proteins and by disaggregating proteins, also in an autonomous, DnaK-independent fashion. Unfolded proteins bind initially to DnaJ; upon interaction with the DnaJ-bound protein, DnaK hydrolyzes its bound ATP, resulting in the formation of a stable complex. GrpE releases ADP from DnaK; ATP binding to DnaK triggers the release of the substrate protein, thus completing the reaction cycle. Several rounds of ATP-dependent interactions between DnaJ, DnaK and GrpE are required for fully efficient folding. Also involved, together with DnaK and GrpE, in the DNA replication of plasmids through activation of initiation proteins.</text>
</comment>
<dbReference type="GO" id="GO:0006260">
    <property type="term" value="P:DNA replication"/>
    <property type="evidence" value="ECO:0007669"/>
    <property type="project" value="UniProtKB-KW"/>
</dbReference>
<comment type="caution">
    <text evidence="12">The sequence shown here is derived from an EMBL/GenBank/DDBJ whole genome shotgun (WGS) entry which is preliminary data.</text>
</comment>
<dbReference type="InterPro" id="IPR012724">
    <property type="entry name" value="DnaJ"/>
</dbReference>
<dbReference type="Pfam" id="PF01556">
    <property type="entry name" value="DnaJ_C"/>
    <property type="match status" value="1"/>
</dbReference>
<feature type="binding site" evidence="8">
    <location>
        <position position="219"/>
    </location>
    <ligand>
        <name>Zn(2+)</name>
        <dbReference type="ChEBI" id="CHEBI:29105"/>
        <label>1</label>
    </ligand>
</feature>
<evidence type="ECO:0000259" key="11">
    <source>
        <dbReference type="PROSITE" id="PS51188"/>
    </source>
</evidence>
<evidence type="ECO:0000256" key="7">
    <source>
        <dbReference type="ARBA" id="ARBA00067609"/>
    </source>
</evidence>
<feature type="binding site" evidence="8">
    <location>
        <position position="159"/>
    </location>
    <ligand>
        <name>Zn(2+)</name>
        <dbReference type="ChEBI" id="CHEBI:29105"/>
        <label>1</label>
    </ligand>
</feature>
<dbReference type="Pfam" id="PF00684">
    <property type="entry name" value="DnaJ_CXXCXGXG"/>
    <property type="match status" value="1"/>
</dbReference>
<dbReference type="FunFam" id="2.60.260.20:FF:000005">
    <property type="entry name" value="Chaperone protein dnaJ 1, mitochondrial"/>
    <property type="match status" value="1"/>
</dbReference>
<keyword evidence="2 8" id="KW-0677">Repeat</keyword>
<keyword evidence="8" id="KW-0346">Stress response</keyword>
<dbReference type="InterPro" id="IPR036410">
    <property type="entry name" value="HSP_DnaJ_Cys-rich_dom_sf"/>
</dbReference>
<evidence type="ECO:0000256" key="6">
    <source>
        <dbReference type="ARBA" id="ARBA00061004"/>
    </source>
</evidence>
<organism evidence="12 13">
    <name type="scientific">Candidatus Uhrbacteria bacterium CG22_combo_CG10-13_8_21_14_all_47_17</name>
    <dbReference type="NCBI Taxonomy" id="1975041"/>
    <lineage>
        <taxon>Bacteria</taxon>
        <taxon>Candidatus Uhriibacteriota</taxon>
    </lineage>
</organism>
<dbReference type="InterPro" id="IPR002939">
    <property type="entry name" value="DnaJ_C"/>
</dbReference>
<dbReference type="GO" id="GO:0008270">
    <property type="term" value="F:zinc ion binding"/>
    <property type="evidence" value="ECO:0007669"/>
    <property type="project" value="UniProtKB-UniRule"/>
</dbReference>
<dbReference type="Gene3D" id="2.60.260.20">
    <property type="entry name" value="Urease metallochaperone UreE, N-terminal domain"/>
    <property type="match status" value="2"/>
</dbReference>
<comment type="subunit">
    <text evidence="8">Homodimer.</text>
</comment>
<dbReference type="PROSITE" id="PS00636">
    <property type="entry name" value="DNAJ_1"/>
    <property type="match status" value="1"/>
</dbReference>
<evidence type="ECO:0000256" key="4">
    <source>
        <dbReference type="ARBA" id="ARBA00022833"/>
    </source>
</evidence>
<evidence type="ECO:0000259" key="10">
    <source>
        <dbReference type="PROSITE" id="PS50076"/>
    </source>
</evidence>
<dbReference type="SUPFAM" id="SSF49493">
    <property type="entry name" value="HSP40/DnaJ peptide-binding domain"/>
    <property type="match status" value="2"/>
</dbReference>
<keyword evidence="8" id="KW-0235">DNA replication</keyword>
<keyword evidence="8" id="KW-0963">Cytoplasm</keyword>
<feature type="binding site" evidence="8">
    <location>
        <position position="162"/>
    </location>
    <ligand>
        <name>Zn(2+)</name>
        <dbReference type="ChEBI" id="CHEBI:29105"/>
        <label>1</label>
    </ligand>
</feature>
<dbReference type="CDD" id="cd10719">
    <property type="entry name" value="DnaJ_zf"/>
    <property type="match status" value="1"/>
</dbReference>
<keyword evidence="4 8" id="KW-0862">Zinc</keyword>
<dbReference type="PROSITE" id="PS50076">
    <property type="entry name" value="DNAJ_2"/>
    <property type="match status" value="1"/>
</dbReference>
<evidence type="ECO:0000256" key="9">
    <source>
        <dbReference type="PROSITE-ProRule" id="PRU00546"/>
    </source>
</evidence>
<dbReference type="SUPFAM" id="SSF57938">
    <property type="entry name" value="DnaJ/Hsp40 cysteine-rich domain"/>
    <property type="match status" value="1"/>
</dbReference>
<dbReference type="SMART" id="SM00271">
    <property type="entry name" value="DnaJ"/>
    <property type="match status" value="1"/>
</dbReference>
<keyword evidence="3 8" id="KW-0863">Zinc-finger</keyword>
<dbReference type="GO" id="GO:0009408">
    <property type="term" value="P:response to heat"/>
    <property type="evidence" value="ECO:0007669"/>
    <property type="project" value="InterPro"/>
</dbReference>
<dbReference type="GO" id="GO:0005737">
    <property type="term" value="C:cytoplasm"/>
    <property type="evidence" value="ECO:0007669"/>
    <property type="project" value="UniProtKB-SubCell"/>
</dbReference>
<feature type="binding site" evidence="8">
    <location>
        <position position="216"/>
    </location>
    <ligand>
        <name>Zn(2+)</name>
        <dbReference type="ChEBI" id="CHEBI:29105"/>
        <label>1</label>
    </ligand>
</feature>
<comment type="cofactor">
    <cofactor evidence="8">
        <name>Zn(2+)</name>
        <dbReference type="ChEBI" id="CHEBI:29105"/>
    </cofactor>
    <text evidence="8">Binds 2 Zn(2+) ions per monomer.</text>
</comment>
<feature type="binding site" evidence="8">
    <location>
        <position position="179"/>
    </location>
    <ligand>
        <name>Zn(2+)</name>
        <dbReference type="ChEBI" id="CHEBI:29105"/>
        <label>2</label>
    </ligand>
</feature>
<dbReference type="CDD" id="cd10747">
    <property type="entry name" value="DnaJ_C"/>
    <property type="match status" value="1"/>
</dbReference>
<dbReference type="GO" id="GO:0051082">
    <property type="term" value="F:unfolded protein binding"/>
    <property type="evidence" value="ECO:0007669"/>
    <property type="project" value="UniProtKB-UniRule"/>
</dbReference>
<feature type="binding site" evidence="8">
    <location>
        <position position="202"/>
    </location>
    <ligand>
        <name>Zn(2+)</name>
        <dbReference type="ChEBI" id="CHEBI:29105"/>
        <label>2</label>
    </ligand>
</feature>
<dbReference type="InterPro" id="IPR036869">
    <property type="entry name" value="J_dom_sf"/>
</dbReference>
<dbReference type="AlphaFoldDB" id="A0A2H0BRS2"/>
<proteinExistence type="inferred from homology"/>
<dbReference type="InterPro" id="IPR008971">
    <property type="entry name" value="HSP40/DnaJ_pept-bd"/>
</dbReference>
<dbReference type="FunFam" id="2.10.230.10:FF:000002">
    <property type="entry name" value="Molecular chaperone DnaJ"/>
    <property type="match status" value="1"/>
</dbReference>
<dbReference type="Pfam" id="PF00226">
    <property type="entry name" value="DnaJ"/>
    <property type="match status" value="1"/>
</dbReference>
<evidence type="ECO:0000313" key="12">
    <source>
        <dbReference type="EMBL" id="PIP60375.1"/>
    </source>
</evidence>
<feature type="domain" description="J" evidence="10">
    <location>
        <begin position="9"/>
        <end position="70"/>
    </location>
</feature>
<reference evidence="12 13" key="1">
    <citation type="submission" date="2017-09" db="EMBL/GenBank/DDBJ databases">
        <title>Depth-based differentiation of microbial function through sediment-hosted aquifers and enrichment of novel symbionts in the deep terrestrial subsurface.</title>
        <authorList>
            <person name="Probst A.J."/>
            <person name="Ladd B."/>
            <person name="Jarett J.K."/>
            <person name="Geller-Mcgrath D.E."/>
            <person name="Sieber C.M."/>
            <person name="Emerson J.B."/>
            <person name="Anantharaman K."/>
            <person name="Thomas B.C."/>
            <person name="Malmstrom R."/>
            <person name="Stieglmeier M."/>
            <person name="Klingl A."/>
            <person name="Woyke T."/>
            <person name="Ryan C.M."/>
            <person name="Banfield J.F."/>
        </authorList>
    </citation>
    <scope>NUCLEOTIDE SEQUENCE [LARGE SCALE GENOMIC DNA]</scope>
    <source>
        <strain evidence="12">CG22_combo_CG10-13_8_21_14_all_47_17</strain>
    </source>
</reference>